<dbReference type="Proteomes" id="UP000253958">
    <property type="component" value="Chromosome"/>
</dbReference>
<dbReference type="InterPro" id="IPR036736">
    <property type="entry name" value="ACP-like_sf"/>
</dbReference>
<evidence type="ECO:0000313" key="2">
    <source>
        <dbReference type="Proteomes" id="UP000253958"/>
    </source>
</evidence>
<dbReference type="EMBL" id="CP031263">
    <property type="protein sequence ID" value="AXH91509.1"/>
    <property type="molecule type" value="Genomic_DNA"/>
</dbReference>
<name>A0A3M9JYE8_9ACTN</name>
<proteinExistence type="predicted"/>
<reference evidence="1 2" key="2">
    <citation type="submission" date="2018-08" db="EMBL/GenBank/DDBJ databases">
        <title>Streptomyces kandeliansis sp. nov., an endophytic bacterium isolated from mangrove plant.</title>
        <authorList>
            <person name="Wang R."/>
        </authorList>
    </citation>
    <scope>NUCLEOTIDE SEQUENCE [LARGE SCALE GENOMIC DNA]</scope>
    <source>
        <strain evidence="2">H14(2018)</strain>
    </source>
</reference>
<protein>
    <submittedName>
        <fullName evidence="1">Acyl carrier protein</fullName>
    </submittedName>
</protein>
<dbReference type="AlphaFoldDB" id="A0A3M9JYE8"/>
<accession>A0A3M9JYE8</accession>
<organism evidence="1 2">
    <name type="scientific">Micromonospora aurantiaca</name>
    <name type="common">nom. illeg.</name>
    <dbReference type="NCBI Taxonomy" id="47850"/>
    <lineage>
        <taxon>Bacteria</taxon>
        <taxon>Bacillati</taxon>
        <taxon>Actinomycetota</taxon>
        <taxon>Actinomycetes</taxon>
        <taxon>Micromonosporales</taxon>
        <taxon>Micromonosporaceae</taxon>
        <taxon>Micromonospora</taxon>
    </lineage>
</organism>
<dbReference type="Pfam" id="PF00550">
    <property type="entry name" value="PP-binding"/>
    <property type="match status" value="1"/>
</dbReference>
<sequence>MQRNADGQRAEHRLGGGLVCGAGRERGCSRPEFSDLGGDSLSAIRLTERIEAAFGIEFPIDVLFLEGAYAAVAAECAARWFGQTTSVDAGGTADD</sequence>
<reference evidence="1 2" key="1">
    <citation type="submission" date="2018-07" db="EMBL/GenBank/DDBJ databases">
        <authorList>
            <person name="Ye Y."/>
        </authorList>
    </citation>
    <scope>NUCLEOTIDE SEQUENCE [LARGE SCALE GENOMIC DNA]</scope>
    <source>
        <strain evidence="2">H14(2018)</strain>
    </source>
</reference>
<gene>
    <name evidence="1" type="ORF">DVH21_17140</name>
</gene>
<dbReference type="InterPro" id="IPR009081">
    <property type="entry name" value="PP-bd_ACP"/>
</dbReference>
<dbReference type="SUPFAM" id="SSF47336">
    <property type="entry name" value="ACP-like"/>
    <property type="match status" value="1"/>
</dbReference>
<dbReference type="InterPro" id="IPR006162">
    <property type="entry name" value="Ppantetheine_attach_site"/>
</dbReference>
<dbReference type="Gene3D" id="1.10.1200.10">
    <property type="entry name" value="ACP-like"/>
    <property type="match status" value="1"/>
</dbReference>
<evidence type="ECO:0000313" key="1">
    <source>
        <dbReference type="EMBL" id="AXH91509.1"/>
    </source>
</evidence>
<dbReference type="PROSITE" id="PS00012">
    <property type="entry name" value="PHOSPHOPANTETHEINE"/>
    <property type="match status" value="1"/>
</dbReference>